<organism evidence="2 3">
    <name type="scientific">Herbiconiux ginsengi</name>
    <dbReference type="NCBI Taxonomy" id="381665"/>
    <lineage>
        <taxon>Bacteria</taxon>
        <taxon>Bacillati</taxon>
        <taxon>Actinomycetota</taxon>
        <taxon>Actinomycetes</taxon>
        <taxon>Micrococcales</taxon>
        <taxon>Microbacteriaceae</taxon>
        <taxon>Herbiconiux</taxon>
    </lineage>
</organism>
<dbReference type="Pfam" id="PF12146">
    <property type="entry name" value="Hydrolase_4"/>
    <property type="match status" value="1"/>
</dbReference>
<dbReference type="Proteomes" id="UP000198891">
    <property type="component" value="Unassembled WGS sequence"/>
</dbReference>
<dbReference type="Gene3D" id="3.40.50.1820">
    <property type="entry name" value="alpha/beta hydrolase"/>
    <property type="match status" value="1"/>
</dbReference>
<dbReference type="AlphaFoldDB" id="A0A1H3TK94"/>
<reference evidence="2 3" key="1">
    <citation type="submission" date="2016-10" db="EMBL/GenBank/DDBJ databases">
        <authorList>
            <person name="de Groot N.N."/>
        </authorList>
    </citation>
    <scope>NUCLEOTIDE SEQUENCE [LARGE SCALE GENOMIC DNA]</scope>
    <source>
        <strain evidence="2 3">CGMCC 4.3491</strain>
    </source>
</reference>
<keyword evidence="2" id="KW-0645">Protease</keyword>
<dbReference type="InterPro" id="IPR050266">
    <property type="entry name" value="AB_hydrolase_sf"/>
</dbReference>
<feature type="domain" description="Serine aminopeptidase S33" evidence="1">
    <location>
        <begin position="2"/>
        <end position="127"/>
    </location>
</feature>
<name>A0A1H3TK94_9MICO</name>
<evidence type="ECO:0000313" key="2">
    <source>
        <dbReference type="EMBL" id="SDZ50417.1"/>
    </source>
</evidence>
<dbReference type="PANTHER" id="PTHR43798:SF33">
    <property type="entry name" value="HYDROLASE, PUTATIVE (AFU_ORTHOLOGUE AFUA_2G14860)-RELATED"/>
    <property type="match status" value="1"/>
</dbReference>
<proteinExistence type="predicted"/>
<keyword evidence="2" id="KW-0031">Aminopeptidase</keyword>
<dbReference type="InterPro" id="IPR022742">
    <property type="entry name" value="Hydrolase_4"/>
</dbReference>
<evidence type="ECO:0000313" key="3">
    <source>
        <dbReference type="Proteomes" id="UP000198891"/>
    </source>
</evidence>
<protein>
    <submittedName>
        <fullName evidence="2">Serine aminopeptidase, S33</fullName>
    </submittedName>
</protein>
<dbReference type="GO" id="GO:0016020">
    <property type="term" value="C:membrane"/>
    <property type="evidence" value="ECO:0007669"/>
    <property type="project" value="TreeGrafter"/>
</dbReference>
<dbReference type="SUPFAM" id="SSF53474">
    <property type="entry name" value="alpha/beta-Hydrolases"/>
    <property type="match status" value="1"/>
</dbReference>
<dbReference type="EMBL" id="FNPZ01000006">
    <property type="protein sequence ID" value="SDZ50417.1"/>
    <property type="molecule type" value="Genomic_DNA"/>
</dbReference>
<dbReference type="STRING" id="381665.SAMN05216554_4256"/>
<accession>A0A1H3TK94</accession>
<dbReference type="RefSeq" id="WP_175494467.1">
    <property type="nucleotide sequence ID" value="NZ_FNPZ01000006.1"/>
</dbReference>
<keyword evidence="3" id="KW-1185">Reference proteome</keyword>
<evidence type="ECO:0000259" key="1">
    <source>
        <dbReference type="Pfam" id="PF12146"/>
    </source>
</evidence>
<gene>
    <name evidence="2" type="ORF">SAMN05216554_4256</name>
</gene>
<dbReference type="PANTHER" id="PTHR43798">
    <property type="entry name" value="MONOACYLGLYCEROL LIPASE"/>
    <property type="match status" value="1"/>
</dbReference>
<dbReference type="GO" id="GO:0004177">
    <property type="term" value="F:aminopeptidase activity"/>
    <property type="evidence" value="ECO:0007669"/>
    <property type="project" value="UniProtKB-KW"/>
</dbReference>
<sequence>MTVLLLHGLGGDREQALSLFAPIVPPGTHLLAPDTRGHGLRDENGPPASFALDALADDIAARVTAARDADGRSAEPVTVIGISMGAAIALRLTLRHLIPIDRVVFVRPSFTDQPIPHNLRAFPVIGELLADHGAVEGEKRFLQSALYADTHAESRLGAAGLLQQFRSPRAVERATRLIEIPRSAAFGPHDDLSSIDLPLAIAWAPLDPVHPVSVAELWMDELSGAASIPVPARDDGYSEYVAAMRAGVAAWLGWA</sequence>
<keyword evidence="2" id="KW-0378">Hydrolase</keyword>
<dbReference type="InterPro" id="IPR029058">
    <property type="entry name" value="AB_hydrolase_fold"/>
</dbReference>